<evidence type="ECO:0000256" key="8">
    <source>
        <dbReference type="ARBA" id="ARBA00023136"/>
    </source>
</evidence>
<feature type="transmembrane region" description="Helical" evidence="10">
    <location>
        <begin position="424"/>
        <end position="446"/>
    </location>
</feature>
<evidence type="ECO:0000256" key="6">
    <source>
        <dbReference type="ARBA" id="ARBA00022692"/>
    </source>
</evidence>
<proteinExistence type="inferred from homology"/>
<feature type="transmembrane region" description="Helical" evidence="10">
    <location>
        <begin position="146"/>
        <end position="165"/>
    </location>
</feature>
<dbReference type="NCBIfam" id="TIGR00797">
    <property type="entry name" value="matE"/>
    <property type="match status" value="1"/>
</dbReference>
<dbReference type="GeneID" id="93305171"/>
<reference evidence="11 12" key="1">
    <citation type="submission" date="2016-07" db="EMBL/GenBank/DDBJ databases">
        <title>Characterization of isolates of Eisenbergiella tayi derived from blood cultures, using whole genome sequencing.</title>
        <authorList>
            <person name="Burdz T."/>
            <person name="Wiebe D."/>
            <person name="Huynh C."/>
            <person name="Bernard K."/>
        </authorList>
    </citation>
    <scope>NUCLEOTIDE SEQUENCE [LARGE SCALE GENOMIC DNA]</scope>
    <source>
        <strain evidence="11 12">NML 120489</strain>
    </source>
</reference>
<feature type="transmembrane region" description="Helical" evidence="10">
    <location>
        <begin position="329"/>
        <end position="350"/>
    </location>
</feature>
<gene>
    <name evidence="11" type="primary">mepA_31</name>
    <name evidence="11" type="ORF">BEH84_05219</name>
</gene>
<evidence type="ECO:0000256" key="10">
    <source>
        <dbReference type="SAM" id="Phobius"/>
    </source>
</evidence>
<dbReference type="PANTHER" id="PTHR43823">
    <property type="entry name" value="SPORULATION PROTEIN YKVU"/>
    <property type="match status" value="1"/>
</dbReference>
<organism evidence="11 12">
    <name type="scientific">Eisenbergiella tayi</name>
    <dbReference type="NCBI Taxonomy" id="1432052"/>
    <lineage>
        <taxon>Bacteria</taxon>
        <taxon>Bacillati</taxon>
        <taxon>Bacillota</taxon>
        <taxon>Clostridia</taxon>
        <taxon>Lachnospirales</taxon>
        <taxon>Lachnospiraceae</taxon>
        <taxon>Eisenbergiella</taxon>
    </lineage>
</organism>
<evidence type="ECO:0000313" key="12">
    <source>
        <dbReference type="Proteomes" id="UP000095003"/>
    </source>
</evidence>
<evidence type="ECO:0000256" key="2">
    <source>
        <dbReference type="ARBA" id="ARBA00008417"/>
    </source>
</evidence>
<keyword evidence="9" id="KW-0046">Antibiotic resistance</keyword>
<evidence type="ECO:0000256" key="5">
    <source>
        <dbReference type="ARBA" id="ARBA00022475"/>
    </source>
</evidence>
<feature type="transmembrane region" description="Helical" evidence="10">
    <location>
        <begin position="172"/>
        <end position="193"/>
    </location>
</feature>
<dbReference type="RefSeq" id="WP_069158847.1">
    <property type="nucleotide sequence ID" value="NZ_DBFYTC010000202.1"/>
</dbReference>
<dbReference type="InterPro" id="IPR045070">
    <property type="entry name" value="MATE_MepA-like"/>
</dbReference>
<dbReference type="GO" id="GO:0046677">
    <property type="term" value="P:response to antibiotic"/>
    <property type="evidence" value="ECO:0007669"/>
    <property type="project" value="UniProtKB-KW"/>
</dbReference>
<feature type="transmembrane region" description="Helical" evidence="10">
    <location>
        <begin position="242"/>
        <end position="271"/>
    </location>
</feature>
<name>A0A1E3AI76_9FIRM</name>
<keyword evidence="8 10" id="KW-0472">Membrane</keyword>
<keyword evidence="7 10" id="KW-1133">Transmembrane helix</keyword>
<dbReference type="AlphaFoldDB" id="A0A1E3AI76"/>
<dbReference type="GO" id="GO:0015297">
    <property type="term" value="F:antiporter activity"/>
    <property type="evidence" value="ECO:0007669"/>
    <property type="project" value="InterPro"/>
</dbReference>
<dbReference type="InterPro" id="IPR048279">
    <property type="entry name" value="MdtK-like"/>
</dbReference>
<feature type="transmembrane region" description="Helical" evidence="10">
    <location>
        <begin position="394"/>
        <end position="418"/>
    </location>
</feature>
<comment type="similarity">
    <text evidence="2">Belongs to the multi antimicrobial extrusion (MATE) (TC 2.A.66.1) family. MepA subfamily.</text>
</comment>
<feature type="transmembrane region" description="Helical" evidence="10">
    <location>
        <begin position="370"/>
        <end position="387"/>
    </location>
</feature>
<dbReference type="InterPro" id="IPR051327">
    <property type="entry name" value="MATE_MepA_subfamily"/>
</dbReference>
<comment type="caution">
    <text evidence="11">The sequence shown here is derived from an EMBL/GenBank/DDBJ whole genome shotgun (WGS) entry which is preliminary data.</text>
</comment>
<feature type="transmembrane region" description="Helical" evidence="10">
    <location>
        <begin position="63"/>
        <end position="88"/>
    </location>
</feature>
<keyword evidence="6 10" id="KW-0812">Transmembrane</keyword>
<keyword evidence="5" id="KW-1003">Cell membrane</keyword>
<dbReference type="InterPro" id="IPR002528">
    <property type="entry name" value="MATE_fam"/>
</dbReference>
<dbReference type="EMBL" id="MCGI01000006">
    <property type="protein sequence ID" value="ODM07896.1"/>
    <property type="molecule type" value="Genomic_DNA"/>
</dbReference>
<dbReference type="GO" id="GO:0005886">
    <property type="term" value="C:plasma membrane"/>
    <property type="evidence" value="ECO:0007669"/>
    <property type="project" value="UniProtKB-SubCell"/>
</dbReference>
<sequence length="460" mass="50542">MKTKPRIRQNKDKLSYMENAPVGQLIWEMSAPSIVGVLAYNAYNLFDTLFISQWAGTAAVGGVSVSFPFFLFLSAVSSTVGSGAASVISRELGRQNMERAAKTAANAFMLFYASALFVTVFGLLFLDELLHMIGVTETLMPYAKQYTGIILIGAVTSTGFSSLIRAEGSSRYAMLIWVIPLSANILLDLLFIFGLKMGVAGAALGTVLSQCISMGMSFYYFFLSGRSRLHIQLKHFRPDMTLLREIVFIGFPSFLQLSGTSFSLIAANRFLKQYGDDLAISVYGLVNKIDVFFRFPVSGLIQGIQPIIGQNYGAGKRNRVREIMKLSGVVTAAYGILICMITAFCSPQLMRVFTSDSDVITLGSHVLPPVMTEMLFLGMQSLLTCYFQATGRKAVSFLLVFCNQFLCFIPAAWILAALFGLSGIWYAFPVSAAFSLGITVCISLWAQPLYGKFRQMHHNS</sequence>
<evidence type="ECO:0000256" key="3">
    <source>
        <dbReference type="ARBA" id="ARBA00022106"/>
    </source>
</evidence>
<evidence type="ECO:0000313" key="11">
    <source>
        <dbReference type="EMBL" id="ODM07896.1"/>
    </source>
</evidence>
<feature type="transmembrane region" description="Helical" evidence="10">
    <location>
        <begin position="291"/>
        <end position="308"/>
    </location>
</feature>
<accession>A0A1E3AI76</accession>
<evidence type="ECO:0000256" key="9">
    <source>
        <dbReference type="ARBA" id="ARBA00023251"/>
    </source>
</evidence>
<evidence type="ECO:0000256" key="4">
    <source>
        <dbReference type="ARBA" id="ARBA00022448"/>
    </source>
</evidence>
<evidence type="ECO:0000256" key="1">
    <source>
        <dbReference type="ARBA" id="ARBA00004651"/>
    </source>
</evidence>
<dbReference type="GO" id="GO:0042910">
    <property type="term" value="F:xenobiotic transmembrane transporter activity"/>
    <property type="evidence" value="ECO:0007669"/>
    <property type="project" value="InterPro"/>
</dbReference>
<dbReference type="CDD" id="cd13143">
    <property type="entry name" value="MATE_MepA_like"/>
    <property type="match status" value="1"/>
</dbReference>
<protein>
    <recommendedName>
        <fullName evidence="3">Multidrug export protein MepA</fullName>
    </recommendedName>
</protein>
<feature type="transmembrane region" description="Helical" evidence="10">
    <location>
        <begin position="109"/>
        <end position="126"/>
    </location>
</feature>
<comment type="subcellular location">
    <subcellularLocation>
        <location evidence="1">Cell membrane</location>
        <topology evidence="1">Multi-pass membrane protein</topology>
    </subcellularLocation>
</comment>
<dbReference type="PIRSF" id="PIRSF006603">
    <property type="entry name" value="DinF"/>
    <property type="match status" value="1"/>
</dbReference>
<dbReference type="Proteomes" id="UP000095003">
    <property type="component" value="Unassembled WGS sequence"/>
</dbReference>
<keyword evidence="4" id="KW-0813">Transport</keyword>
<dbReference type="Pfam" id="PF01554">
    <property type="entry name" value="MatE"/>
    <property type="match status" value="2"/>
</dbReference>
<feature type="transmembrane region" description="Helical" evidence="10">
    <location>
        <begin position="199"/>
        <end position="222"/>
    </location>
</feature>
<dbReference type="PANTHER" id="PTHR43823:SF3">
    <property type="entry name" value="MULTIDRUG EXPORT PROTEIN MEPA"/>
    <property type="match status" value="1"/>
</dbReference>
<feature type="transmembrane region" description="Helical" evidence="10">
    <location>
        <begin position="21"/>
        <end position="43"/>
    </location>
</feature>
<evidence type="ECO:0000256" key="7">
    <source>
        <dbReference type="ARBA" id="ARBA00022989"/>
    </source>
</evidence>